<protein>
    <submittedName>
        <fullName evidence="1">Uncharacterized protein</fullName>
    </submittedName>
</protein>
<dbReference type="Proteomes" id="UP000886595">
    <property type="component" value="Unassembled WGS sequence"/>
</dbReference>
<name>A0A8X7RIX4_BRACI</name>
<dbReference type="AlphaFoldDB" id="A0A8X7RIX4"/>
<keyword evidence="2" id="KW-1185">Reference proteome</keyword>
<sequence>MPTPTATSLVKITKTLQARYTSCNTHIGYGKIFSPYRNSILDHLRIYPHQLESCSITLTQLKQEIQRARSQEEINSKADYPFAPATSALSSRELQSHNVYSNKMILFAIFFFSRDLWMMKWRK</sequence>
<evidence type="ECO:0000313" key="2">
    <source>
        <dbReference type="Proteomes" id="UP000886595"/>
    </source>
</evidence>
<dbReference type="EMBL" id="JAAMPC010000010">
    <property type="protein sequence ID" value="KAG2290018.1"/>
    <property type="molecule type" value="Genomic_DNA"/>
</dbReference>
<organism evidence="1 2">
    <name type="scientific">Brassica carinata</name>
    <name type="common">Ethiopian mustard</name>
    <name type="synonym">Abyssinian cabbage</name>
    <dbReference type="NCBI Taxonomy" id="52824"/>
    <lineage>
        <taxon>Eukaryota</taxon>
        <taxon>Viridiplantae</taxon>
        <taxon>Streptophyta</taxon>
        <taxon>Embryophyta</taxon>
        <taxon>Tracheophyta</taxon>
        <taxon>Spermatophyta</taxon>
        <taxon>Magnoliopsida</taxon>
        <taxon>eudicotyledons</taxon>
        <taxon>Gunneridae</taxon>
        <taxon>Pentapetalae</taxon>
        <taxon>rosids</taxon>
        <taxon>malvids</taxon>
        <taxon>Brassicales</taxon>
        <taxon>Brassicaceae</taxon>
        <taxon>Brassiceae</taxon>
        <taxon>Brassica</taxon>
    </lineage>
</organism>
<comment type="caution">
    <text evidence="1">The sequence shown here is derived from an EMBL/GenBank/DDBJ whole genome shotgun (WGS) entry which is preliminary data.</text>
</comment>
<reference evidence="1 2" key="1">
    <citation type="submission" date="2020-02" db="EMBL/GenBank/DDBJ databases">
        <authorList>
            <person name="Ma Q."/>
            <person name="Huang Y."/>
            <person name="Song X."/>
            <person name="Pei D."/>
        </authorList>
    </citation>
    <scope>NUCLEOTIDE SEQUENCE [LARGE SCALE GENOMIC DNA]</scope>
    <source>
        <strain evidence="1">Sxm20200214</strain>
        <tissue evidence="1">Leaf</tissue>
    </source>
</reference>
<proteinExistence type="predicted"/>
<evidence type="ECO:0000313" key="1">
    <source>
        <dbReference type="EMBL" id="KAG2290018.1"/>
    </source>
</evidence>
<gene>
    <name evidence="1" type="ORF">Bca52824_049622</name>
</gene>
<accession>A0A8X7RIX4</accession>